<dbReference type="Proteomes" id="UP001311915">
    <property type="component" value="Unassembled WGS sequence"/>
</dbReference>
<comment type="caution">
    <text evidence="1">The sequence shown here is derived from an EMBL/GenBank/DDBJ whole genome shotgun (WGS) entry which is preliminary data.</text>
</comment>
<dbReference type="AlphaFoldDB" id="A0AAV9LK31"/>
<reference evidence="1 2" key="1">
    <citation type="submission" date="2023-10" db="EMBL/GenBank/DDBJ databases">
        <title>Genome-Wide Identification Analysis in wild type Solanum Pinnatisectum Reveals Some Genes Defensing Phytophthora Infestans.</title>
        <authorList>
            <person name="Sun C."/>
        </authorList>
    </citation>
    <scope>NUCLEOTIDE SEQUENCE [LARGE SCALE GENOMIC DNA]</scope>
    <source>
        <strain evidence="1">LQN</strain>
        <tissue evidence="1">Leaf</tissue>
    </source>
</reference>
<dbReference type="EMBL" id="JAWPEI010000005">
    <property type="protein sequence ID" value="KAK4726054.1"/>
    <property type="molecule type" value="Genomic_DNA"/>
</dbReference>
<gene>
    <name evidence="1" type="ORF">R3W88_030971</name>
</gene>
<evidence type="ECO:0000313" key="2">
    <source>
        <dbReference type="Proteomes" id="UP001311915"/>
    </source>
</evidence>
<protein>
    <submittedName>
        <fullName evidence="1">Uncharacterized protein</fullName>
    </submittedName>
</protein>
<organism evidence="1 2">
    <name type="scientific">Solanum pinnatisectum</name>
    <name type="common">tansyleaf nightshade</name>
    <dbReference type="NCBI Taxonomy" id="50273"/>
    <lineage>
        <taxon>Eukaryota</taxon>
        <taxon>Viridiplantae</taxon>
        <taxon>Streptophyta</taxon>
        <taxon>Embryophyta</taxon>
        <taxon>Tracheophyta</taxon>
        <taxon>Spermatophyta</taxon>
        <taxon>Magnoliopsida</taxon>
        <taxon>eudicotyledons</taxon>
        <taxon>Gunneridae</taxon>
        <taxon>Pentapetalae</taxon>
        <taxon>asterids</taxon>
        <taxon>lamiids</taxon>
        <taxon>Solanales</taxon>
        <taxon>Solanaceae</taxon>
        <taxon>Solanoideae</taxon>
        <taxon>Solaneae</taxon>
        <taxon>Solanum</taxon>
    </lineage>
</organism>
<accession>A0AAV9LK31</accession>
<keyword evidence="2" id="KW-1185">Reference proteome</keyword>
<name>A0AAV9LK31_9SOLN</name>
<proteinExistence type="predicted"/>
<sequence length="68" mass="7902">MTLQCSHNFLHTLQKIEYRVDNIRAAWCTKAPAMHRVQVRARPQGPIVGSLTLHFCQRLFPRLEPMTS</sequence>
<evidence type="ECO:0000313" key="1">
    <source>
        <dbReference type="EMBL" id="KAK4726054.1"/>
    </source>
</evidence>